<protein>
    <submittedName>
        <fullName evidence="2">Uncharacterized protein</fullName>
    </submittedName>
</protein>
<reference evidence="2 3" key="1">
    <citation type="journal article" date="2014" name="BMC Genomics">
        <title>Comparison of environmental and isolate Sulfobacillus genomes reveals diverse carbon, sulfur, nitrogen, and hydrogen metabolisms.</title>
        <authorList>
            <person name="Justice N.B."/>
            <person name="Norman A."/>
            <person name="Brown C.T."/>
            <person name="Singh A."/>
            <person name="Thomas B.C."/>
            <person name="Banfield J.F."/>
        </authorList>
    </citation>
    <scope>NUCLEOTIDE SEQUENCE [LARGE SCALE GENOMIC DNA]</scope>
    <source>
        <strain evidence="2">AMDSBA5</strain>
    </source>
</reference>
<name>A0A2T2X3E3_SULTH</name>
<proteinExistence type="predicted"/>
<comment type="caution">
    <text evidence="2">The sequence shown here is derived from an EMBL/GenBank/DDBJ whole genome shotgun (WGS) entry which is preliminary data.</text>
</comment>
<organism evidence="2 3">
    <name type="scientific">Sulfobacillus thermosulfidooxidans</name>
    <dbReference type="NCBI Taxonomy" id="28034"/>
    <lineage>
        <taxon>Bacteria</taxon>
        <taxon>Bacillati</taxon>
        <taxon>Bacillota</taxon>
        <taxon>Clostridia</taxon>
        <taxon>Eubacteriales</taxon>
        <taxon>Clostridiales Family XVII. Incertae Sedis</taxon>
        <taxon>Sulfobacillus</taxon>
    </lineage>
</organism>
<sequence length="76" mass="8635">MDKKRNGLTKNLLWISETTGLSAQAAIHALALEKEAEEQAESHKSHDDDKTQDEVHDVKQQREHPEMDINDESDPT</sequence>
<gene>
    <name evidence="2" type="ORF">C7B47_03465</name>
</gene>
<evidence type="ECO:0000313" key="3">
    <source>
        <dbReference type="Proteomes" id="UP000242705"/>
    </source>
</evidence>
<dbReference type="Proteomes" id="UP000242705">
    <property type="component" value="Unassembled WGS sequence"/>
</dbReference>
<evidence type="ECO:0000256" key="1">
    <source>
        <dbReference type="SAM" id="MobiDB-lite"/>
    </source>
</evidence>
<accession>A0A2T2X3E3</accession>
<dbReference type="AlphaFoldDB" id="A0A2T2X3E3"/>
<evidence type="ECO:0000313" key="2">
    <source>
        <dbReference type="EMBL" id="PSR29021.1"/>
    </source>
</evidence>
<feature type="compositionally biased region" description="Basic and acidic residues" evidence="1">
    <location>
        <begin position="40"/>
        <end position="67"/>
    </location>
</feature>
<dbReference type="EMBL" id="PXYX01000004">
    <property type="protein sequence ID" value="PSR29021.1"/>
    <property type="molecule type" value="Genomic_DNA"/>
</dbReference>
<feature type="region of interest" description="Disordered" evidence="1">
    <location>
        <begin position="33"/>
        <end position="76"/>
    </location>
</feature>